<dbReference type="Proteomes" id="UP000602381">
    <property type="component" value="Unassembled WGS sequence"/>
</dbReference>
<evidence type="ECO:0000256" key="1">
    <source>
        <dbReference type="ARBA" id="ARBA00022605"/>
    </source>
</evidence>
<proteinExistence type="predicted"/>
<keyword evidence="1" id="KW-0028">Amino-acid biosynthesis</keyword>
<keyword evidence="3" id="KW-0012">Acyltransferase</keyword>
<evidence type="ECO:0000313" key="4">
    <source>
        <dbReference type="EMBL" id="GGO10125.1"/>
    </source>
</evidence>
<dbReference type="EMBL" id="BMOV01000003">
    <property type="protein sequence ID" value="GGO10125.1"/>
    <property type="molecule type" value="Genomic_DNA"/>
</dbReference>
<dbReference type="Gene3D" id="2.160.10.10">
    <property type="entry name" value="Hexapeptide repeat proteins"/>
    <property type="match status" value="1"/>
</dbReference>
<evidence type="ECO:0000256" key="3">
    <source>
        <dbReference type="ARBA" id="ARBA00023315"/>
    </source>
</evidence>
<keyword evidence="5" id="KW-1185">Reference proteome</keyword>
<sequence length="308" mass="33662">MRIPHAVCIKENPERLTIMNKTLKINPSALFDVASGLIERQRSYGAVPDIHMEEAGLFLDECLGLLFPQMARQRPKSPREVEARLIQMIGKLRYTLCEVMPEQCTRAEGIAMRFAMALPKIADQVRLDAQAAMDGDPAAGSLDEVILAYPSVYAVASYRLANLLVHEDVPLLPRLMGEYAHRLTGIDINPGATIGQGLFLDHGTAIVIGESAIIGNNVKIYQGVTLGALSVKRTLRHVKRHPTIEDDVVIYANATILGGDTVIGRGSVIGGNVWVTKSVPPGSRVMYRSVGWQGLSEPEPERADDFTI</sequence>
<dbReference type="InterPro" id="IPR042122">
    <property type="entry name" value="Ser_AcTrfase_N_sf"/>
</dbReference>
<reference evidence="5" key="1">
    <citation type="journal article" date="2019" name="Int. J. Syst. Evol. Microbiol.">
        <title>The Global Catalogue of Microorganisms (GCM) 10K type strain sequencing project: providing services to taxonomists for standard genome sequencing and annotation.</title>
        <authorList>
            <consortium name="The Broad Institute Genomics Platform"/>
            <consortium name="The Broad Institute Genome Sequencing Center for Infectious Disease"/>
            <person name="Wu L."/>
            <person name="Ma J."/>
        </authorList>
    </citation>
    <scope>NUCLEOTIDE SEQUENCE [LARGE SCALE GENOMIC DNA]</scope>
    <source>
        <strain evidence="5">JCM 17843</strain>
    </source>
</reference>
<keyword evidence="2" id="KW-0808">Transferase</keyword>
<name>A0ABQ2LCC4_9PROT</name>
<protein>
    <recommendedName>
        <fullName evidence="6">Serine O-acetyltransferase</fullName>
    </recommendedName>
</protein>
<dbReference type="PANTHER" id="PTHR42811">
    <property type="entry name" value="SERINE ACETYLTRANSFERASE"/>
    <property type="match status" value="1"/>
</dbReference>
<accession>A0ABQ2LCC4</accession>
<dbReference type="CDD" id="cd03354">
    <property type="entry name" value="LbH_SAT"/>
    <property type="match status" value="1"/>
</dbReference>
<dbReference type="InterPro" id="IPR011004">
    <property type="entry name" value="Trimer_LpxA-like_sf"/>
</dbReference>
<gene>
    <name evidence="4" type="ORF">GCM10007972_12460</name>
</gene>
<evidence type="ECO:0000256" key="2">
    <source>
        <dbReference type="ARBA" id="ARBA00022679"/>
    </source>
</evidence>
<dbReference type="SUPFAM" id="SSF51161">
    <property type="entry name" value="Trimeric LpxA-like enzymes"/>
    <property type="match status" value="1"/>
</dbReference>
<organism evidence="4 5">
    <name type="scientific">Iodidimonas muriae</name>
    <dbReference type="NCBI Taxonomy" id="261467"/>
    <lineage>
        <taxon>Bacteria</taxon>
        <taxon>Pseudomonadati</taxon>
        <taxon>Pseudomonadota</taxon>
        <taxon>Alphaproteobacteria</taxon>
        <taxon>Iodidimonadales</taxon>
        <taxon>Iodidimonadaceae</taxon>
        <taxon>Iodidimonas</taxon>
    </lineage>
</organism>
<evidence type="ECO:0008006" key="6">
    <source>
        <dbReference type="Google" id="ProtNLM"/>
    </source>
</evidence>
<dbReference type="InterPro" id="IPR045304">
    <property type="entry name" value="LbH_SAT"/>
</dbReference>
<dbReference type="Gene3D" id="1.10.3130.10">
    <property type="entry name" value="serine acetyltransferase, domain 1"/>
    <property type="match status" value="1"/>
</dbReference>
<evidence type="ECO:0000313" key="5">
    <source>
        <dbReference type="Proteomes" id="UP000602381"/>
    </source>
</evidence>
<comment type="caution">
    <text evidence="4">The sequence shown here is derived from an EMBL/GenBank/DDBJ whole genome shotgun (WGS) entry which is preliminary data.</text>
</comment>